<dbReference type="InterPro" id="IPR008942">
    <property type="entry name" value="ENTH_VHS"/>
</dbReference>
<dbReference type="GO" id="GO:0005545">
    <property type="term" value="F:1-phosphatidylinositol binding"/>
    <property type="evidence" value="ECO:0007669"/>
    <property type="project" value="InterPro"/>
</dbReference>
<evidence type="ECO:0000313" key="3">
    <source>
        <dbReference type="EMBL" id="GMM55083.1"/>
    </source>
</evidence>
<dbReference type="Gene3D" id="1.20.58.150">
    <property type="entry name" value="ANTH domain"/>
    <property type="match status" value="1"/>
</dbReference>
<dbReference type="Proteomes" id="UP001377567">
    <property type="component" value="Unassembled WGS sequence"/>
</dbReference>
<dbReference type="GO" id="GO:0006900">
    <property type="term" value="P:vesicle budding from membrane"/>
    <property type="evidence" value="ECO:0007669"/>
    <property type="project" value="TreeGrafter"/>
</dbReference>
<accession>A0AAV5RUK3</accession>
<dbReference type="Pfam" id="PF07651">
    <property type="entry name" value="ANTH"/>
    <property type="match status" value="1"/>
</dbReference>
<dbReference type="SMART" id="SM00273">
    <property type="entry name" value="ENTH"/>
    <property type="match status" value="1"/>
</dbReference>
<dbReference type="PROSITE" id="PS50942">
    <property type="entry name" value="ENTH"/>
    <property type="match status" value="1"/>
</dbReference>
<dbReference type="Gene3D" id="1.25.40.90">
    <property type="match status" value="1"/>
</dbReference>
<feature type="compositionally biased region" description="Polar residues" evidence="1">
    <location>
        <begin position="266"/>
        <end position="302"/>
    </location>
</feature>
<dbReference type="PANTHER" id="PTHR22951:SF5">
    <property type="entry name" value="PHOSPHATIDYLINOSITOL-BINDING CLATHRIN ASSEMBLY PROTEIN LAP"/>
    <property type="match status" value="1"/>
</dbReference>
<dbReference type="PANTHER" id="PTHR22951">
    <property type="entry name" value="CLATHRIN ASSEMBLY PROTEIN"/>
    <property type="match status" value="1"/>
</dbReference>
<gene>
    <name evidence="3" type="ORF">DAKH74_016990</name>
</gene>
<feature type="domain" description="ENTH" evidence="2">
    <location>
        <begin position="1"/>
        <end position="130"/>
    </location>
</feature>
<comment type="caution">
    <text evidence="3">The sequence shown here is derived from an EMBL/GenBank/DDBJ whole genome shotgun (WGS) entry which is preliminary data.</text>
</comment>
<dbReference type="GO" id="GO:0030136">
    <property type="term" value="C:clathrin-coated vesicle"/>
    <property type="evidence" value="ECO:0007669"/>
    <property type="project" value="InterPro"/>
</dbReference>
<keyword evidence="4" id="KW-1185">Reference proteome</keyword>
<feature type="compositionally biased region" description="Basic and acidic residues" evidence="1">
    <location>
        <begin position="309"/>
        <end position="324"/>
    </location>
</feature>
<dbReference type="SUPFAM" id="SSF89009">
    <property type="entry name" value="GAT-like domain"/>
    <property type="match status" value="1"/>
</dbReference>
<protein>
    <recommendedName>
        <fullName evidence="2">ENTH domain-containing protein</fullName>
    </recommendedName>
</protein>
<dbReference type="SUPFAM" id="SSF48464">
    <property type="entry name" value="ENTH/VHS domain"/>
    <property type="match status" value="1"/>
</dbReference>
<sequence length="514" mass="57508">MSPYHKLIKGATKIKVAPPKDKYTVPLLNALQTEQDCYEIMQELRIRIGSNKQQWSIVFKALVVIHMLVRENPRLSLQYLHDNGELFDNLQTRVYNTNNKWAAADLQVLKRYTEYLNCRAAEWPLCARYAQDRAPTNQQRLRYVQALERMTLQLMRNKYSQMDLETDLFLFTFRLLVADLLVLYNQLNEGVIRLLESFFDLGYADAETTLDLYKRFVDVTESVVQYLRVGKALGLDIPVIKHITTKLIRSLEDHLNDRRNYTDSYDATARNVSTSSQTNTREPARNVSTASHIRSPRTNSNAAGEDSAVAEKRRLAQQEEERSAAEQQRLARVQEEKRRLEAQLQLQQQIQLTSPATFSSSNPFSPQPDAFSFEQAQGQAQFVTQSPTGNPFAMPSPVQVAYTNSTGYAQAPPAYGSPAQPQTQSLAPARSTSMMLGGNPFVGAVGVQPTPTGMGTGMVTDPATGVTYVPVPVQLAAVVPQNPFQEGVAAQHAQAQQAQAQGHVLRNDSSLLDL</sequence>
<feature type="compositionally biased region" description="Polar residues" evidence="1">
    <location>
        <begin position="419"/>
        <end position="431"/>
    </location>
</feature>
<dbReference type="InterPro" id="IPR013809">
    <property type="entry name" value="ENTH"/>
</dbReference>
<dbReference type="EMBL" id="BTGD01000003">
    <property type="protein sequence ID" value="GMM55083.1"/>
    <property type="molecule type" value="Genomic_DNA"/>
</dbReference>
<name>A0AAV5RUK3_MAUHU</name>
<dbReference type="InterPro" id="IPR014712">
    <property type="entry name" value="ANTH_dom_sf"/>
</dbReference>
<dbReference type="GO" id="GO:0048268">
    <property type="term" value="P:clathrin coat assembly"/>
    <property type="evidence" value="ECO:0007669"/>
    <property type="project" value="InterPro"/>
</dbReference>
<dbReference type="GO" id="GO:0032050">
    <property type="term" value="F:clathrin heavy chain binding"/>
    <property type="evidence" value="ECO:0007669"/>
    <property type="project" value="TreeGrafter"/>
</dbReference>
<dbReference type="GO" id="GO:0000149">
    <property type="term" value="F:SNARE binding"/>
    <property type="evidence" value="ECO:0007669"/>
    <property type="project" value="TreeGrafter"/>
</dbReference>
<dbReference type="InterPro" id="IPR045192">
    <property type="entry name" value="AP180-like"/>
</dbReference>
<dbReference type="AlphaFoldDB" id="A0AAV5RUK3"/>
<feature type="region of interest" description="Disordered" evidence="1">
    <location>
        <begin position="266"/>
        <end position="330"/>
    </location>
</feature>
<evidence type="ECO:0000259" key="2">
    <source>
        <dbReference type="PROSITE" id="PS50942"/>
    </source>
</evidence>
<proteinExistence type="predicted"/>
<dbReference type="InterPro" id="IPR011417">
    <property type="entry name" value="ANTH_dom"/>
</dbReference>
<dbReference type="GO" id="GO:0005905">
    <property type="term" value="C:clathrin-coated pit"/>
    <property type="evidence" value="ECO:0007669"/>
    <property type="project" value="TreeGrafter"/>
</dbReference>
<evidence type="ECO:0000313" key="4">
    <source>
        <dbReference type="Proteomes" id="UP001377567"/>
    </source>
</evidence>
<evidence type="ECO:0000256" key="1">
    <source>
        <dbReference type="SAM" id="MobiDB-lite"/>
    </source>
</evidence>
<reference evidence="3 4" key="1">
    <citation type="journal article" date="2023" name="Elife">
        <title>Identification of key yeast species and microbe-microbe interactions impacting larval growth of Drosophila in the wild.</title>
        <authorList>
            <person name="Mure A."/>
            <person name="Sugiura Y."/>
            <person name="Maeda R."/>
            <person name="Honda K."/>
            <person name="Sakurai N."/>
            <person name="Takahashi Y."/>
            <person name="Watada M."/>
            <person name="Katoh T."/>
            <person name="Gotoh A."/>
            <person name="Gotoh Y."/>
            <person name="Taniguchi I."/>
            <person name="Nakamura K."/>
            <person name="Hayashi T."/>
            <person name="Katayama T."/>
            <person name="Uemura T."/>
            <person name="Hattori Y."/>
        </authorList>
    </citation>
    <scope>NUCLEOTIDE SEQUENCE [LARGE SCALE GENOMIC DNA]</scope>
    <source>
        <strain evidence="3 4">KH-74</strain>
    </source>
</reference>
<feature type="region of interest" description="Disordered" evidence="1">
    <location>
        <begin position="412"/>
        <end position="431"/>
    </location>
</feature>
<dbReference type="GO" id="GO:0072583">
    <property type="term" value="P:clathrin-dependent endocytosis"/>
    <property type="evidence" value="ECO:0007669"/>
    <property type="project" value="InterPro"/>
</dbReference>
<organism evidence="3 4">
    <name type="scientific">Maudiozyma humilis</name>
    <name type="common">Sour dough yeast</name>
    <name type="synonym">Kazachstania humilis</name>
    <dbReference type="NCBI Taxonomy" id="51915"/>
    <lineage>
        <taxon>Eukaryota</taxon>
        <taxon>Fungi</taxon>
        <taxon>Dikarya</taxon>
        <taxon>Ascomycota</taxon>
        <taxon>Saccharomycotina</taxon>
        <taxon>Saccharomycetes</taxon>
        <taxon>Saccharomycetales</taxon>
        <taxon>Saccharomycetaceae</taxon>
        <taxon>Maudiozyma</taxon>
    </lineage>
</organism>
<dbReference type="GO" id="GO:0005546">
    <property type="term" value="F:phosphatidylinositol-4,5-bisphosphate binding"/>
    <property type="evidence" value="ECO:0007669"/>
    <property type="project" value="TreeGrafter"/>
</dbReference>